<dbReference type="PANTHER" id="PTHR30146">
    <property type="entry name" value="LACI-RELATED TRANSCRIPTIONAL REPRESSOR"/>
    <property type="match status" value="1"/>
</dbReference>
<keyword evidence="3" id="KW-0804">Transcription</keyword>
<protein>
    <submittedName>
        <fullName evidence="5">Purine operon repressor</fullName>
    </submittedName>
</protein>
<dbReference type="GO" id="GO:0000976">
    <property type="term" value="F:transcription cis-regulatory region binding"/>
    <property type="evidence" value="ECO:0007669"/>
    <property type="project" value="TreeGrafter"/>
</dbReference>
<evidence type="ECO:0000256" key="2">
    <source>
        <dbReference type="ARBA" id="ARBA00023125"/>
    </source>
</evidence>
<proteinExistence type="predicted"/>
<evidence type="ECO:0000256" key="3">
    <source>
        <dbReference type="ARBA" id="ARBA00023163"/>
    </source>
</evidence>
<sequence length="187" mass="20715">MSCLEGTFTATSYLISRGCRKLFFLGINYLPYEEASLSPNTGIQRMAGFEQALLRNRIQPTAQQFTLCDWTTEDGYRNIIALIDQGVQFDGVVCTNDALALGAMRGIQDRGLRIPDDVSVIGFDGINEGAFSNPTLSTIAFNFDDIAHQAIDTILAQLNSDDELPAGEREPKRLIANYRLVVRESTR</sequence>
<keyword evidence="6" id="KW-1185">Reference proteome</keyword>
<dbReference type="PANTHER" id="PTHR30146:SF109">
    <property type="entry name" value="HTH-TYPE TRANSCRIPTIONAL REGULATOR GALS"/>
    <property type="match status" value="1"/>
</dbReference>
<comment type="caution">
    <text evidence="5">The sequence shown here is derived from an EMBL/GenBank/DDBJ whole genome shotgun (WGS) entry which is preliminary data.</text>
</comment>
<dbReference type="AlphaFoldDB" id="A0A261FWJ4"/>
<dbReference type="InterPro" id="IPR046335">
    <property type="entry name" value="LacI/GalR-like_sensor"/>
</dbReference>
<dbReference type="Proteomes" id="UP000216074">
    <property type="component" value="Unassembled WGS sequence"/>
</dbReference>
<organism evidence="5 6">
    <name type="scientific">Bifidobacterium hapali</name>
    <dbReference type="NCBI Taxonomy" id="1630172"/>
    <lineage>
        <taxon>Bacteria</taxon>
        <taxon>Bacillati</taxon>
        <taxon>Actinomycetota</taxon>
        <taxon>Actinomycetes</taxon>
        <taxon>Bifidobacteriales</taxon>
        <taxon>Bifidobacteriaceae</taxon>
        <taxon>Bifidobacterium</taxon>
    </lineage>
</organism>
<dbReference type="Gene3D" id="3.40.50.2300">
    <property type="match status" value="2"/>
</dbReference>
<dbReference type="RefSeq" id="WP_244569378.1">
    <property type="nucleotide sequence ID" value="NZ_MWWY01000036.1"/>
</dbReference>
<keyword evidence="2" id="KW-0238">DNA-binding</keyword>
<evidence type="ECO:0000256" key="1">
    <source>
        <dbReference type="ARBA" id="ARBA00023015"/>
    </source>
</evidence>
<gene>
    <name evidence="5" type="ORF">BHAP_1842</name>
</gene>
<reference evidence="5 6" key="1">
    <citation type="journal article" date="2017" name="BMC Genomics">
        <title>Comparative genomic and phylogenomic analyses of the Bifidobacteriaceae family.</title>
        <authorList>
            <person name="Lugli G.A."/>
            <person name="Milani C."/>
            <person name="Turroni F."/>
            <person name="Duranti S."/>
            <person name="Mancabelli L."/>
            <person name="Mangifesta M."/>
            <person name="Ferrario C."/>
            <person name="Modesto M."/>
            <person name="Mattarelli P."/>
            <person name="Jiri K."/>
            <person name="van Sinderen D."/>
            <person name="Ventura M."/>
        </authorList>
    </citation>
    <scope>NUCLEOTIDE SEQUENCE [LARGE SCALE GENOMIC DNA]</scope>
    <source>
        <strain evidence="5 6">DSM 100202</strain>
    </source>
</reference>
<dbReference type="Pfam" id="PF13377">
    <property type="entry name" value="Peripla_BP_3"/>
    <property type="match status" value="1"/>
</dbReference>
<dbReference type="CDD" id="cd06267">
    <property type="entry name" value="PBP1_LacI_sugar_binding-like"/>
    <property type="match status" value="1"/>
</dbReference>
<dbReference type="SUPFAM" id="SSF53822">
    <property type="entry name" value="Periplasmic binding protein-like I"/>
    <property type="match status" value="1"/>
</dbReference>
<dbReference type="InterPro" id="IPR028082">
    <property type="entry name" value="Peripla_BP_I"/>
</dbReference>
<evidence type="ECO:0000259" key="4">
    <source>
        <dbReference type="Pfam" id="PF13377"/>
    </source>
</evidence>
<name>A0A261FWJ4_9BIFI</name>
<feature type="domain" description="Transcriptional regulator LacI/GalR-like sensor" evidence="4">
    <location>
        <begin position="12"/>
        <end position="186"/>
    </location>
</feature>
<evidence type="ECO:0000313" key="6">
    <source>
        <dbReference type="Proteomes" id="UP000216074"/>
    </source>
</evidence>
<dbReference type="EMBL" id="MWWY01000036">
    <property type="protein sequence ID" value="OZG63559.1"/>
    <property type="molecule type" value="Genomic_DNA"/>
</dbReference>
<keyword evidence="1" id="KW-0805">Transcription regulation</keyword>
<accession>A0A261FWJ4</accession>
<dbReference type="GO" id="GO:0003700">
    <property type="term" value="F:DNA-binding transcription factor activity"/>
    <property type="evidence" value="ECO:0007669"/>
    <property type="project" value="TreeGrafter"/>
</dbReference>
<evidence type="ECO:0000313" key="5">
    <source>
        <dbReference type="EMBL" id="OZG63559.1"/>
    </source>
</evidence>